<keyword evidence="6" id="KW-1185">Reference proteome</keyword>
<dbReference type="OrthoDB" id="1099063at2759"/>
<evidence type="ECO:0000256" key="1">
    <source>
        <dbReference type="ARBA" id="ARBA00022884"/>
    </source>
</evidence>
<feature type="compositionally biased region" description="Basic residues" evidence="3">
    <location>
        <begin position="106"/>
        <end position="116"/>
    </location>
</feature>
<keyword evidence="1 2" id="KW-0694">RNA-binding</keyword>
<name>A0A1M2VRI2_TRAPU</name>
<dbReference type="InterPro" id="IPR050374">
    <property type="entry name" value="RRT5_SRSF_SR"/>
</dbReference>
<dbReference type="InterPro" id="IPR035979">
    <property type="entry name" value="RBD_domain_sf"/>
</dbReference>
<feature type="region of interest" description="Disordered" evidence="3">
    <location>
        <begin position="102"/>
        <end position="134"/>
    </location>
</feature>
<dbReference type="GO" id="GO:0005634">
    <property type="term" value="C:nucleus"/>
    <property type="evidence" value="ECO:0007669"/>
    <property type="project" value="TreeGrafter"/>
</dbReference>
<evidence type="ECO:0000256" key="3">
    <source>
        <dbReference type="SAM" id="MobiDB-lite"/>
    </source>
</evidence>
<dbReference type="SUPFAM" id="SSF54928">
    <property type="entry name" value="RNA-binding domain, RBD"/>
    <property type="match status" value="1"/>
</dbReference>
<accession>A0A1M2VRI2</accession>
<dbReference type="STRING" id="154538.A0A1M2VRI2"/>
<reference evidence="5 6" key="1">
    <citation type="submission" date="2016-10" db="EMBL/GenBank/DDBJ databases">
        <title>Genome sequence of the basidiomycete white-rot fungus Trametes pubescens.</title>
        <authorList>
            <person name="Makela M.R."/>
            <person name="Granchi Z."/>
            <person name="Peng M."/>
            <person name="De Vries R.P."/>
            <person name="Grigoriev I."/>
            <person name="Riley R."/>
            <person name="Hilden K."/>
        </authorList>
    </citation>
    <scope>NUCLEOTIDE SEQUENCE [LARGE SCALE GENOMIC DNA]</scope>
    <source>
        <strain evidence="5 6">FBCC735</strain>
    </source>
</reference>
<dbReference type="InterPro" id="IPR000504">
    <property type="entry name" value="RRM_dom"/>
</dbReference>
<evidence type="ECO:0000313" key="5">
    <source>
        <dbReference type="EMBL" id="OJT10207.1"/>
    </source>
</evidence>
<dbReference type="AlphaFoldDB" id="A0A1M2VRI2"/>
<dbReference type="PROSITE" id="PS50102">
    <property type="entry name" value="RRM"/>
    <property type="match status" value="1"/>
</dbReference>
<dbReference type="Proteomes" id="UP000184267">
    <property type="component" value="Unassembled WGS sequence"/>
</dbReference>
<proteinExistence type="predicted"/>
<dbReference type="GO" id="GO:0003729">
    <property type="term" value="F:mRNA binding"/>
    <property type="evidence" value="ECO:0007669"/>
    <property type="project" value="TreeGrafter"/>
</dbReference>
<dbReference type="Gene3D" id="3.30.70.330">
    <property type="match status" value="1"/>
</dbReference>
<dbReference type="EMBL" id="MNAD01000803">
    <property type="protein sequence ID" value="OJT10207.1"/>
    <property type="molecule type" value="Genomic_DNA"/>
</dbReference>
<dbReference type="Pfam" id="PF00076">
    <property type="entry name" value="RRM_1"/>
    <property type="match status" value="1"/>
</dbReference>
<organism evidence="5 6">
    <name type="scientific">Trametes pubescens</name>
    <name type="common">White-rot fungus</name>
    <dbReference type="NCBI Taxonomy" id="154538"/>
    <lineage>
        <taxon>Eukaryota</taxon>
        <taxon>Fungi</taxon>
        <taxon>Dikarya</taxon>
        <taxon>Basidiomycota</taxon>
        <taxon>Agaricomycotina</taxon>
        <taxon>Agaricomycetes</taxon>
        <taxon>Polyporales</taxon>
        <taxon>Polyporaceae</taxon>
        <taxon>Trametes</taxon>
    </lineage>
</organism>
<comment type="caution">
    <text evidence="5">The sequence shown here is derived from an EMBL/GenBank/DDBJ whole genome shotgun (WGS) entry which is preliminary data.</text>
</comment>
<protein>
    <recommendedName>
        <fullName evidence="4">RRM domain-containing protein</fullName>
    </recommendedName>
</protein>
<evidence type="ECO:0000259" key="4">
    <source>
        <dbReference type="PROSITE" id="PS50102"/>
    </source>
</evidence>
<feature type="domain" description="RRM" evidence="4">
    <location>
        <begin position="18"/>
        <end position="93"/>
    </location>
</feature>
<gene>
    <name evidence="5" type="ORF">TRAPUB_13312</name>
</gene>
<dbReference type="PROSITE" id="PS51257">
    <property type="entry name" value="PROKAR_LIPOPROTEIN"/>
    <property type="match status" value="1"/>
</dbReference>
<sequence>MRFPVEVTGLRRGTSWQARIIIQNPSAFSCPRQELKKFGRSLGGEIAYCDVDRVDHTRGFLDFTQKEDAEQAVKELSGKKLLGNIVQLTRYVARRGEYSITQVMRNRSRSPVRTHRQPSITSPSPGPRTQDRLDQRQLEKCSWDRVSKCSWNRDDNTSAYVNHSQAAIGDGGHDASVSYRPDYILGDPSRRLWMPVEGTYTLQPPISESQTDIAFGTYL</sequence>
<evidence type="ECO:0000256" key="2">
    <source>
        <dbReference type="PROSITE-ProRule" id="PRU00176"/>
    </source>
</evidence>
<dbReference type="GO" id="GO:0005737">
    <property type="term" value="C:cytoplasm"/>
    <property type="evidence" value="ECO:0007669"/>
    <property type="project" value="TreeGrafter"/>
</dbReference>
<dbReference type="PANTHER" id="PTHR23003">
    <property type="entry name" value="RNA RECOGNITION MOTIF RRM DOMAIN CONTAINING PROTEIN"/>
    <property type="match status" value="1"/>
</dbReference>
<evidence type="ECO:0000313" key="6">
    <source>
        <dbReference type="Proteomes" id="UP000184267"/>
    </source>
</evidence>
<dbReference type="InterPro" id="IPR012677">
    <property type="entry name" value="Nucleotide-bd_a/b_plait_sf"/>
</dbReference>